<proteinExistence type="inferred from homology"/>
<feature type="active site" description="Proton acceptor" evidence="4">
    <location>
        <position position="414"/>
    </location>
</feature>
<dbReference type="EC" id="2.3.1.9" evidence="8"/>
<dbReference type="OrthoDB" id="9764892at2"/>
<protein>
    <submittedName>
        <fullName evidence="8">Acetyl-CoA acetyltransferase</fullName>
        <ecNumber evidence="8">2.3.1.9</ecNumber>
    </submittedName>
</protein>
<dbReference type="CDD" id="cd00751">
    <property type="entry name" value="thiolase"/>
    <property type="match status" value="1"/>
</dbReference>
<dbReference type="GO" id="GO:0003985">
    <property type="term" value="F:acetyl-CoA C-acetyltransferase activity"/>
    <property type="evidence" value="ECO:0007669"/>
    <property type="project" value="UniProtKB-EC"/>
</dbReference>
<reference evidence="8 9" key="1">
    <citation type="submission" date="2019-02" db="EMBL/GenBank/DDBJ databases">
        <title>Deep-cultivation of Planctomycetes and their phenomic and genomic characterization uncovers novel biology.</title>
        <authorList>
            <person name="Wiegand S."/>
            <person name="Jogler M."/>
            <person name="Boedeker C."/>
            <person name="Pinto D."/>
            <person name="Vollmers J."/>
            <person name="Rivas-Marin E."/>
            <person name="Kohn T."/>
            <person name="Peeters S.H."/>
            <person name="Heuer A."/>
            <person name="Rast P."/>
            <person name="Oberbeckmann S."/>
            <person name="Bunk B."/>
            <person name="Jeske O."/>
            <person name="Meyerdierks A."/>
            <person name="Storesund J.E."/>
            <person name="Kallscheuer N."/>
            <person name="Luecker S."/>
            <person name="Lage O.M."/>
            <person name="Pohl T."/>
            <person name="Merkel B.J."/>
            <person name="Hornburger P."/>
            <person name="Mueller R.-W."/>
            <person name="Bruemmer F."/>
            <person name="Labrenz M."/>
            <person name="Spormann A.M."/>
            <person name="Op Den Camp H."/>
            <person name="Overmann J."/>
            <person name="Amann R."/>
            <person name="Jetten M.S.M."/>
            <person name="Mascher T."/>
            <person name="Medema M.H."/>
            <person name="Devos D.P."/>
            <person name="Kaster A.-K."/>
            <person name="Ovreas L."/>
            <person name="Rohde M."/>
            <person name="Galperin M.Y."/>
            <person name="Jogler C."/>
        </authorList>
    </citation>
    <scope>NUCLEOTIDE SEQUENCE [LARGE SCALE GENOMIC DNA]</scope>
    <source>
        <strain evidence="8 9">Pla22</strain>
    </source>
</reference>
<organism evidence="8 9">
    <name type="scientific">Rubripirellula amarantea</name>
    <dbReference type="NCBI Taxonomy" id="2527999"/>
    <lineage>
        <taxon>Bacteria</taxon>
        <taxon>Pseudomonadati</taxon>
        <taxon>Planctomycetota</taxon>
        <taxon>Planctomycetia</taxon>
        <taxon>Pirellulales</taxon>
        <taxon>Pirellulaceae</taxon>
        <taxon>Rubripirellula</taxon>
    </lineage>
</organism>
<feature type="domain" description="Thiolase N-terminal" evidence="6">
    <location>
        <begin position="7"/>
        <end position="278"/>
    </location>
</feature>
<gene>
    <name evidence="8" type="primary">thlA</name>
    <name evidence="8" type="ORF">Pla22_48660</name>
</gene>
<dbReference type="Pfam" id="PF00108">
    <property type="entry name" value="Thiolase_N"/>
    <property type="match status" value="1"/>
</dbReference>
<evidence type="ECO:0000259" key="6">
    <source>
        <dbReference type="Pfam" id="PF00108"/>
    </source>
</evidence>
<evidence type="ECO:0000256" key="1">
    <source>
        <dbReference type="ARBA" id="ARBA00010982"/>
    </source>
</evidence>
<dbReference type="InterPro" id="IPR020616">
    <property type="entry name" value="Thiolase_N"/>
</dbReference>
<evidence type="ECO:0000259" key="7">
    <source>
        <dbReference type="Pfam" id="PF02803"/>
    </source>
</evidence>
<dbReference type="InterPro" id="IPR020613">
    <property type="entry name" value="Thiolase_CS"/>
</dbReference>
<name>A0A5C5WFX8_9BACT</name>
<dbReference type="Proteomes" id="UP000316598">
    <property type="component" value="Unassembled WGS sequence"/>
</dbReference>
<dbReference type="RefSeq" id="WP_146517193.1">
    <property type="nucleotide sequence ID" value="NZ_SJPI01000003.1"/>
</dbReference>
<dbReference type="PANTHER" id="PTHR18919:SF151">
    <property type="entry name" value="BLR2427 PROTEIN"/>
    <property type="match status" value="1"/>
</dbReference>
<feature type="active site" description="Acyl-thioester intermediate" evidence="4">
    <location>
        <position position="91"/>
    </location>
</feature>
<accession>A0A5C5WFX8</accession>
<keyword evidence="3 5" id="KW-0012">Acyltransferase</keyword>
<dbReference type="Gene3D" id="3.40.47.10">
    <property type="match status" value="1"/>
</dbReference>
<dbReference type="PROSITE" id="PS00099">
    <property type="entry name" value="THIOLASE_3"/>
    <property type="match status" value="1"/>
</dbReference>
<dbReference type="Pfam" id="PF02803">
    <property type="entry name" value="Thiolase_C"/>
    <property type="match status" value="1"/>
</dbReference>
<evidence type="ECO:0000256" key="2">
    <source>
        <dbReference type="ARBA" id="ARBA00022679"/>
    </source>
</evidence>
<keyword evidence="2 5" id="KW-0808">Transferase</keyword>
<dbReference type="EMBL" id="SJPI01000003">
    <property type="protein sequence ID" value="TWT49668.1"/>
    <property type="molecule type" value="Genomic_DNA"/>
</dbReference>
<dbReference type="InterPro" id="IPR020610">
    <property type="entry name" value="Thiolase_AS"/>
</dbReference>
<comment type="caution">
    <text evidence="8">The sequence shown here is derived from an EMBL/GenBank/DDBJ whole genome shotgun (WGS) entry which is preliminary data.</text>
</comment>
<sequence length="433" mass="46501">MNTHSPIAVLDAVRTPFAKAFTDLSGVSAVELGRTAMTGLLTKLSCRCQDVDEVIFGNVGSPADAANIARVIALRSGLSYHTIAHTVHRNCGSGMEAILGGWQAINHRGSKLVITGGTESMSSIPLFFSKDAQAYFTQLGRSKSWLQKLRTIRGFRPSFMRPIAGLRLGLTDPVCHMNMGETAELLAKEFRISREDQDRFALESHHKAEAAFEACYLTSEVTPVELENGKKVERDNTIRVGQTMQALAKLKPVFAKQGSVTAGNSSPLTDGAAALALCLPEHVSEYTDQPLGYVTAYSIAGCDPSRMGLGPVYAIAKLMDQTGYTLNDFDLIEINEAFAAQVIACRKAIESRHFAADYLNRRQALGEWPEPKVNVLGGAIALGHPVGATGARLVLTLLRTLKARGLHRGLATLCIGGGQGMAMVVETQIGSES</sequence>
<dbReference type="PIRSF" id="PIRSF000429">
    <property type="entry name" value="Ac-CoA_Ac_transf"/>
    <property type="match status" value="1"/>
</dbReference>
<dbReference type="InterPro" id="IPR016039">
    <property type="entry name" value="Thiolase-like"/>
</dbReference>
<dbReference type="AlphaFoldDB" id="A0A5C5WFX8"/>
<evidence type="ECO:0000313" key="8">
    <source>
        <dbReference type="EMBL" id="TWT49668.1"/>
    </source>
</evidence>
<evidence type="ECO:0000256" key="3">
    <source>
        <dbReference type="ARBA" id="ARBA00023315"/>
    </source>
</evidence>
<comment type="similarity">
    <text evidence="1 5">Belongs to the thiolase-like superfamily. Thiolase family.</text>
</comment>
<feature type="domain" description="Thiolase C-terminal" evidence="7">
    <location>
        <begin position="289"/>
        <end position="426"/>
    </location>
</feature>
<evidence type="ECO:0000256" key="4">
    <source>
        <dbReference type="PIRSR" id="PIRSR000429-1"/>
    </source>
</evidence>
<dbReference type="InterPro" id="IPR020617">
    <property type="entry name" value="Thiolase_C"/>
</dbReference>
<evidence type="ECO:0000256" key="5">
    <source>
        <dbReference type="RuleBase" id="RU003557"/>
    </source>
</evidence>
<dbReference type="PANTHER" id="PTHR18919">
    <property type="entry name" value="ACETYL-COA C-ACYLTRANSFERASE"/>
    <property type="match status" value="1"/>
</dbReference>
<dbReference type="InterPro" id="IPR002155">
    <property type="entry name" value="Thiolase"/>
</dbReference>
<dbReference type="SUPFAM" id="SSF53901">
    <property type="entry name" value="Thiolase-like"/>
    <property type="match status" value="2"/>
</dbReference>
<dbReference type="PROSITE" id="PS00737">
    <property type="entry name" value="THIOLASE_2"/>
    <property type="match status" value="1"/>
</dbReference>
<evidence type="ECO:0000313" key="9">
    <source>
        <dbReference type="Proteomes" id="UP000316598"/>
    </source>
</evidence>
<feature type="active site" description="Proton acceptor" evidence="4">
    <location>
        <position position="384"/>
    </location>
</feature>
<dbReference type="NCBIfam" id="TIGR01930">
    <property type="entry name" value="AcCoA-C-Actrans"/>
    <property type="match status" value="1"/>
</dbReference>
<keyword evidence="9" id="KW-1185">Reference proteome</keyword>